<dbReference type="EMBL" id="CP000927">
    <property type="protein sequence ID" value="ABZ73262.1"/>
    <property type="molecule type" value="Genomic_DNA"/>
</dbReference>
<gene>
    <name evidence="2" type="ordered locus">Caul_4138</name>
</gene>
<dbReference type="Pfam" id="PF25678">
    <property type="entry name" value="DUF7946"/>
    <property type="match status" value="1"/>
</dbReference>
<evidence type="ECO:0000313" key="2">
    <source>
        <dbReference type="EMBL" id="ABZ73262.1"/>
    </source>
</evidence>
<evidence type="ECO:0000259" key="1">
    <source>
        <dbReference type="Pfam" id="PF25678"/>
    </source>
</evidence>
<feature type="domain" description="DUF7946" evidence="1">
    <location>
        <begin position="7"/>
        <end position="162"/>
    </location>
</feature>
<proteinExistence type="predicted"/>
<accession>B0SXQ0</accession>
<dbReference type="InterPro" id="IPR057706">
    <property type="entry name" value="DUF7946"/>
</dbReference>
<protein>
    <recommendedName>
        <fullName evidence="1">DUF7946 domain-containing protein</fullName>
    </recommendedName>
</protein>
<dbReference type="KEGG" id="cak:Caul_4138"/>
<sequence>MLVEVPFQLELDGGDASFHAMPAYDGYTSLAGFSLSLSLVANYIETGKIRRRGDFTGRSAVKAFALEEGSVLSKFRVYLDGISALGTSVQIAPEAGKALLYDTFKRTIDRNLGIEPQPQTAELRHLERTRGGDLEALVAATEPSVRQAHSVIGDGAKVMNIFGGTHQIGSFTPVTKHYVEGFYFDNTVKMRDFSVASFNVNSGHGGVFDDEIGRVVPFAMKADVLRRVKPIMSWGLDRYANGTGETVTLRYTTVLALDDTVKKYLIQAATRPGI</sequence>
<reference evidence="2" key="1">
    <citation type="submission" date="2008-01" db="EMBL/GenBank/DDBJ databases">
        <title>Complete sequence of chromosome of Caulobacter sp. K31.</title>
        <authorList>
            <consortium name="US DOE Joint Genome Institute"/>
            <person name="Copeland A."/>
            <person name="Lucas S."/>
            <person name="Lapidus A."/>
            <person name="Barry K."/>
            <person name="Glavina del Rio T."/>
            <person name="Dalin E."/>
            <person name="Tice H."/>
            <person name="Pitluck S."/>
            <person name="Bruce D."/>
            <person name="Goodwin L."/>
            <person name="Thompson L.S."/>
            <person name="Brettin T."/>
            <person name="Detter J.C."/>
            <person name="Han C."/>
            <person name="Schmutz J."/>
            <person name="Larimer F."/>
            <person name="Land M."/>
            <person name="Hauser L."/>
            <person name="Kyrpides N."/>
            <person name="Kim E."/>
            <person name="Stephens C."/>
            <person name="Richardson P."/>
        </authorList>
    </citation>
    <scope>NUCLEOTIDE SEQUENCE [LARGE SCALE GENOMIC DNA]</scope>
    <source>
        <strain evidence="2">K31</strain>
    </source>
</reference>
<dbReference type="AlphaFoldDB" id="B0SXQ0"/>
<name>B0SXQ0_CAUSK</name>
<dbReference type="eggNOG" id="ENOG5033DFQ">
    <property type="taxonomic scope" value="Bacteria"/>
</dbReference>
<dbReference type="OrthoDB" id="7836660at2"/>
<organism evidence="2">
    <name type="scientific">Caulobacter sp. (strain K31)</name>
    <dbReference type="NCBI Taxonomy" id="366602"/>
    <lineage>
        <taxon>Bacteria</taxon>
        <taxon>Pseudomonadati</taxon>
        <taxon>Pseudomonadota</taxon>
        <taxon>Alphaproteobacteria</taxon>
        <taxon>Caulobacterales</taxon>
        <taxon>Caulobacteraceae</taxon>
        <taxon>Caulobacter</taxon>
    </lineage>
</organism>
<dbReference type="HOGENOM" id="CLU_1014483_0_0_5"/>